<keyword evidence="4" id="KW-0472">Membrane</keyword>
<dbReference type="AlphaFoldDB" id="A0A2U1CK53"/>
<dbReference type="InterPro" id="IPR012556">
    <property type="entry name" value="Entericidin"/>
</dbReference>
<evidence type="ECO:0000256" key="7">
    <source>
        <dbReference type="SAM" id="SignalP"/>
    </source>
</evidence>
<dbReference type="EMBL" id="QEKO01000004">
    <property type="protein sequence ID" value="PVY61397.1"/>
    <property type="molecule type" value="Genomic_DNA"/>
</dbReference>
<dbReference type="PROSITE" id="PS51257">
    <property type="entry name" value="PROKAR_LIPOPROTEIN"/>
    <property type="match status" value="1"/>
</dbReference>
<dbReference type="STRING" id="1231391.GCA_000308195_00875"/>
<keyword evidence="2" id="KW-1003">Cell membrane</keyword>
<dbReference type="GO" id="GO:0009636">
    <property type="term" value="P:response to toxic substance"/>
    <property type="evidence" value="ECO:0007669"/>
    <property type="project" value="InterPro"/>
</dbReference>
<organism evidence="8 9">
    <name type="scientific">Pusillimonas noertemannii</name>
    <dbReference type="NCBI Taxonomy" id="305977"/>
    <lineage>
        <taxon>Bacteria</taxon>
        <taxon>Pseudomonadati</taxon>
        <taxon>Pseudomonadota</taxon>
        <taxon>Betaproteobacteria</taxon>
        <taxon>Burkholderiales</taxon>
        <taxon>Alcaligenaceae</taxon>
        <taxon>Pusillimonas</taxon>
    </lineage>
</organism>
<evidence type="ECO:0000256" key="2">
    <source>
        <dbReference type="ARBA" id="ARBA00022475"/>
    </source>
</evidence>
<reference evidence="8 9" key="1">
    <citation type="submission" date="2018-04" db="EMBL/GenBank/DDBJ databases">
        <title>Genomic Encyclopedia of Type Strains, Phase IV (KMG-IV): sequencing the most valuable type-strain genomes for metagenomic binning, comparative biology and taxonomic classification.</title>
        <authorList>
            <person name="Goeker M."/>
        </authorList>
    </citation>
    <scope>NUCLEOTIDE SEQUENCE [LARGE SCALE GENOMIC DNA]</scope>
    <source>
        <strain evidence="8 9">DSM 10065</strain>
    </source>
</reference>
<proteinExistence type="inferred from homology"/>
<evidence type="ECO:0000256" key="1">
    <source>
        <dbReference type="ARBA" id="ARBA00010296"/>
    </source>
</evidence>
<feature type="chain" id="PRO_5015527266" evidence="7">
    <location>
        <begin position="21"/>
        <end position="44"/>
    </location>
</feature>
<dbReference type="Pfam" id="PF08085">
    <property type="entry name" value="Entericidin"/>
    <property type="match status" value="1"/>
</dbReference>
<evidence type="ECO:0000313" key="8">
    <source>
        <dbReference type="EMBL" id="PVY61397.1"/>
    </source>
</evidence>
<keyword evidence="5" id="KW-0564">Palmitate</keyword>
<accession>A0A2U1CK53</accession>
<keyword evidence="9" id="KW-1185">Reference proteome</keyword>
<dbReference type="RefSeq" id="WP_017523250.1">
    <property type="nucleotide sequence ID" value="NZ_JACCEX010000004.1"/>
</dbReference>
<comment type="similarity">
    <text evidence="1">Belongs to the EcnA/EcnB lipoprotein family.</text>
</comment>
<evidence type="ECO:0000313" key="9">
    <source>
        <dbReference type="Proteomes" id="UP000246145"/>
    </source>
</evidence>
<evidence type="ECO:0000256" key="4">
    <source>
        <dbReference type="ARBA" id="ARBA00023136"/>
    </source>
</evidence>
<keyword evidence="6" id="KW-0449">Lipoprotein</keyword>
<evidence type="ECO:0000256" key="3">
    <source>
        <dbReference type="ARBA" id="ARBA00022729"/>
    </source>
</evidence>
<name>A0A2U1CK53_9BURK</name>
<evidence type="ECO:0000256" key="6">
    <source>
        <dbReference type="ARBA" id="ARBA00023288"/>
    </source>
</evidence>
<gene>
    <name evidence="8" type="ORF">C7440_2948</name>
</gene>
<comment type="caution">
    <text evidence="8">The sequence shown here is derived from an EMBL/GenBank/DDBJ whole genome shotgun (WGS) entry which is preliminary data.</text>
</comment>
<feature type="signal peptide" evidence="7">
    <location>
        <begin position="1"/>
        <end position="20"/>
    </location>
</feature>
<keyword evidence="3 7" id="KW-0732">Signal</keyword>
<sequence length="44" mass="4404">MLIKKIVSSLLILGCLAAAGCTNTVRGAGEDISAAGDAVQRSTK</sequence>
<protein>
    <submittedName>
        <fullName evidence="8">Entericidin B</fullName>
    </submittedName>
</protein>
<dbReference type="Proteomes" id="UP000246145">
    <property type="component" value="Unassembled WGS sequence"/>
</dbReference>
<evidence type="ECO:0000256" key="5">
    <source>
        <dbReference type="ARBA" id="ARBA00023139"/>
    </source>
</evidence>
<dbReference type="GO" id="GO:0016020">
    <property type="term" value="C:membrane"/>
    <property type="evidence" value="ECO:0007669"/>
    <property type="project" value="InterPro"/>
</dbReference>